<feature type="region of interest" description="Disordered" evidence="1">
    <location>
        <begin position="164"/>
        <end position="192"/>
    </location>
</feature>
<dbReference type="EMBL" id="BSBI01000013">
    <property type="protein sequence ID" value="GLF98060.1"/>
    <property type="molecule type" value="Genomic_DNA"/>
</dbReference>
<feature type="compositionally biased region" description="Basic and acidic residues" evidence="1">
    <location>
        <begin position="171"/>
        <end position="182"/>
    </location>
</feature>
<dbReference type="Pfam" id="PF17338">
    <property type="entry name" value="GP88"/>
    <property type="match status" value="1"/>
</dbReference>
<accession>A0ABQ5P6E6</accession>
<reference evidence="3 4" key="1">
    <citation type="submission" date="2022-10" db="EMBL/GenBank/DDBJ databases">
        <title>Draft genome sequence of Streptomyces sp. YSPA8.</title>
        <authorList>
            <person name="Moriuchi R."/>
            <person name="Dohra H."/>
            <person name="Yamamura H."/>
            <person name="Kodani S."/>
        </authorList>
    </citation>
    <scope>NUCLEOTIDE SEQUENCE [LARGE SCALE GENOMIC DNA]</scope>
    <source>
        <strain evidence="3 4">YSPA8</strain>
    </source>
</reference>
<evidence type="ECO:0000313" key="4">
    <source>
        <dbReference type="Proteomes" id="UP001291653"/>
    </source>
</evidence>
<organism evidence="3 4">
    <name type="scientific">Streptomyces yaizuensis</name>
    <dbReference type="NCBI Taxonomy" id="2989713"/>
    <lineage>
        <taxon>Bacteria</taxon>
        <taxon>Bacillati</taxon>
        <taxon>Actinomycetota</taxon>
        <taxon>Actinomycetes</taxon>
        <taxon>Kitasatosporales</taxon>
        <taxon>Streptomycetaceae</taxon>
        <taxon>Streptomyces</taxon>
    </lineage>
</organism>
<evidence type="ECO:0000259" key="2">
    <source>
        <dbReference type="Pfam" id="PF17338"/>
    </source>
</evidence>
<dbReference type="InterPro" id="IPR020290">
    <property type="entry name" value="Gp88"/>
</dbReference>
<gene>
    <name evidence="3" type="ORF">SYYSPA8_27205</name>
</gene>
<evidence type="ECO:0000313" key="3">
    <source>
        <dbReference type="EMBL" id="GLF98060.1"/>
    </source>
</evidence>
<evidence type="ECO:0000256" key="1">
    <source>
        <dbReference type="SAM" id="MobiDB-lite"/>
    </source>
</evidence>
<name>A0ABQ5P6E6_9ACTN</name>
<dbReference type="Proteomes" id="UP001291653">
    <property type="component" value="Unassembled WGS sequence"/>
</dbReference>
<feature type="domain" description="Gene product 88" evidence="2">
    <location>
        <begin position="3"/>
        <end position="168"/>
    </location>
</feature>
<comment type="caution">
    <text evidence="3">The sequence shown here is derived from an EMBL/GenBank/DDBJ whole genome shotgun (WGS) entry which is preliminary data.</text>
</comment>
<protein>
    <recommendedName>
        <fullName evidence="2">Gene product 88 domain-containing protein</fullName>
    </recommendedName>
</protein>
<proteinExistence type="predicted"/>
<keyword evidence="4" id="KW-1185">Reference proteome</keyword>
<sequence>MLRSHQSNLQYILDEPEAWEEQMTEELKHSRYHPAGSPAHVRVHDSGDYFGEGYLDAWLRIMRSTPGVVFYSYTKEVQLFEERVRPSPPANFHWRYSYGGTQDELIAPGHNHVDVFPDEESLAEAGYTSQAPSDLRGAYGPETLGIPANNIVHLKRRQGASTFRALQRAANEQKRERREKRVGPASRRPRAD</sequence>